<sequence>IFYCSFPYYHHITSSGVAILPATAEAAATEGPLK</sequence>
<name>X1RR50_9ZZZZ</name>
<proteinExistence type="predicted"/>
<accession>X1RR50</accession>
<protein>
    <submittedName>
        <fullName evidence="1">Uncharacterized protein</fullName>
    </submittedName>
</protein>
<organism evidence="1">
    <name type="scientific">marine sediment metagenome</name>
    <dbReference type="NCBI Taxonomy" id="412755"/>
    <lineage>
        <taxon>unclassified sequences</taxon>
        <taxon>metagenomes</taxon>
        <taxon>ecological metagenomes</taxon>
    </lineage>
</organism>
<comment type="caution">
    <text evidence="1">The sequence shown here is derived from an EMBL/GenBank/DDBJ whole genome shotgun (WGS) entry which is preliminary data.</text>
</comment>
<gene>
    <name evidence="1" type="ORF">S06H3_65497</name>
</gene>
<feature type="non-terminal residue" evidence="1">
    <location>
        <position position="1"/>
    </location>
</feature>
<dbReference type="EMBL" id="BARV01044131">
    <property type="protein sequence ID" value="GAI69451.1"/>
    <property type="molecule type" value="Genomic_DNA"/>
</dbReference>
<reference evidence="1" key="1">
    <citation type="journal article" date="2014" name="Front. Microbiol.">
        <title>High frequency of phylogenetically diverse reductive dehalogenase-homologous genes in deep subseafloor sedimentary metagenomes.</title>
        <authorList>
            <person name="Kawai M."/>
            <person name="Futagami T."/>
            <person name="Toyoda A."/>
            <person name="Takaki Y."/>
            <person name="Nishi S."/>
            <person name="Hori S."/>
            <person name="Arai W."/>
            <person name="Tsubouchi T."/>
            <person name="Morono Y."/>
            <person name="Uchiyama I."/>
            <person name="Ito T."/>
            <person name="Fujiyama A."/>
            <person name="Inagaki F."/>
            <person name="Takami H."/>
        </authorList>
    </citation>
    <scope>NUCLEOTIDE SEQUENCE</scope>
    <source>
        <strain evidence="1">Expedition CK06-06</strain>
    </source>
</reference>
<dbReference type="AlphaFoldDB" id="X1RR50"/>
<evidence type="ECO:0000313" key="1">
    <source>
        <dbReference type="EMBL" id="GAI69451.1"/>
    </source>
</evidence>